<reference evidence="2" key="1">
    <citation type="submission" date="2023-04" db="EMBL/GenBank/DDBJ databases">
        <title>Phytophthora fragariaefolia NBRC 109709.</title>
        <authorList>
            <person name="Ichikawa N."/>
            <person name="Sato H."/>
            <person name="Tonouchi N."/>
        </authorList>
    </citation>
    <scope>NUCLEOTIDE SEQUENCE</scope>
    <source>
        <strain evidence="2">NBRC 109709</strain>
    </source>
</reference>
<evidence type="ECO:0000313" key="2">
    <source>
        <dbReference type="EMBL" id="GMF35925.1"/>
    </source>
</evidence>
<feature type="compositionally biased region" description="Polar residues" evidence="1">
    <location>
        <begin position="29"/>
        <end position="43"/>
    </location>
</feature>
<evidence type="ECO:0000313" key="3">
    <source>
        <dbReference type="Proteomes" id="UP001165121"/>
    </source>
</evidence>
<feature type="region of interest" description="Disordered" evidence="1">
    <location>
        <begin position="1"/>
        <end position="96"/>
    </location>
</feature>
<dbReference type="Gene3D" id="3.30.1120.30">
    <property type="entry name" value="POLO box domain"/>
    <property type="match status" value="1"/>
</dbReference>
<organism evidence="2 3">
    <name type="scientific">Phytophthora fragariaefolia</name>
    <dbReference type="NCBI Taxonomy" id="1490495"/>
    <lineage>
        <taxon>Eukaryota</taxon>
        <taxon>Sar</taxon>
        <taxon>Stramenopiles</taxon>
        <taxon>Oomycota</taxon>
        <taxon>Peronosporomycetes</taxon>
        <taxon>Peronosporales</taxon>
        <taxon>Peronosporaceae</taxon>
        <taxon>Phytophthora</taxon>
    </lineage>
</organism>
<feature type="compositionally biased region" description="Low complexity" evidence="1">
    <location>
        <begin position="7"/>
        <end position="20"/>
    </location>
</feature>
<comment type="caution">
    <text evidence="2">The sequence shown here is derived from an EMBL/GenBank/DDBJ whole genome shotgun (WGS) entry which is preliminary data.</text>
</comment>
<dbReference type="InterPro" id="IPR036947">
    <property type="entry name" value="POLO_box_dom_sf"/>
</dbReference>
<name>A0A9W6XCQ3_9STRA</name>
<protein>
    <submittedName>
        <fullName evidence="2">Unnamed protein product</fullName>
    </submittedName>
</protein>
<evidence type="ECO:0000256" key="1">
    <source>
        <dbReference type="SAM" id="MobiDB-lite"/>
    </source>
</evidence>
<feature type="compositionally biased region" description="Low complexity" evidence="1">
    <location>
        <begin position="71"/>
        <end position="80"/>
    </location>
</feature>
<keyword evidence="3" id="KW-1185">Reference proteome</keyword>
<proteinExistence type="predicted"/>
<dbReference type="EMBL" id="BSXT01000902">
    <property type="protein sequence ID" value="GMF35925.1"/>
    <property type="molecule type" value="Genomic_DNA"/>
</dbReference>
<feature type="compositionally biased region" description="Low complexity" evidence="1">
    <location>
        <begin position="44"/>
        <end position="62"/>
    </location>
</feature>
<gene>
    <name evidence="2" type="ORF">Pfra01_000964700</name>
</gene>
<dbReference type="Proteomes" id="UP001165121">
    <property type="component" value="Unassembled WGS sequence"/>
</dbReference>
<dbReference type="AlphaFoldDB" id="A0A9W6XCQ3"/>
<dbReference type="OrthoDB" id="118076at2759"/>
<sequence>MKEDKYLLSSSSSSVLAAAVPRRRGTLGESRQANGMGFSRQQPILSVHASSSSDSNSSPDDSIILDDYSDLSELSTSTTLDARDNRSGGNEEAGILDQEKEDPHLEIRKNSISVVMHLELVDASCFGLLTDYDGNSSDSKVALEWRCKEPAEIGRPPMFELKVSNGWEAEYDPASGVLTAMTPGGDPLRYEIPGVSGNRSSSTLASTSARTSTARFTQRAYLPPLVRFCQCLALRTMQLRRIAQRGQASKLPFVHYDTFPESLLASFRYRSSLLTNFPQALSLSNRSASNEGTEAHGEGNQNGVEIAGIGRGYIDATGDLRVVYLDGSQLTLAASGLQLRFRPSWSSDDESPSEDVFELLTTSSMSAFLPSIVKQKLESVPEFIRRLKAIQ</sequence>
<accession>A0A9W6XCQ3</accession>